<keyword evidence="1" id="KW-0732">Signal</keyword>
<feature type="domain" description="FecR protein" evidence="2">
    <location>
        <begin position="53"/>
        <end position="139"/>
    </location>
</feature>
<reference evidence="3 4" key="1">
    <citation type="submission" date="2019-07" db="EMBL/GenBank/DDBJ databases">
        <title>Sphingomonas solaris sp. nov., isolated from a solar panel from Boston, Massachusetts.</title>
        <authorList>
            <person name="Tanner K."/>
            <person name="Pascual J."/>
            <person name="Mancuso C."/>
            <person name="Pereto J."/>
            <person name="Khalil A."/>
            <person name="Vilanova C."/>
        </authorList>
    </citation>
    <scope>NUCLEOTIDE SEQUENCE [LARGE SCALE GENOMIC DNA]</scope>
    <source>
        <strain evidence="3 4">R4DWN</strain>
    </source>
</reference>
<dbReference type="Pfam" id="PF04773">
    <property type="entry name" value="FecR"/>
    <property type="match status" value="1"/>
</dbReference>
<evidence type="ECO:0000313" key="4">
    <source>
        <dbReference type="Proteomes" id="UP000318681"/>
    </source>
</evidence>
<dbReference type="Proteomes" id="UP000318681">
    <property type="component" value="Unassembled WGS sequence"/>
</dbReference>
<evidence type="ECO:0000259" key="2">
    <source>
        <dbReference type="Pfam" id="PF04773"/>
    </source>
</evidence>
<name>A0A558R039_9SPHN</name>
<evidence type="ECO:0000313" key="3">
    <source>
        <dbReference type="EMBL" id="TVV72682.1"/>
    </source>
</evidence>
<dbReference type="RefSeq" id="WP_145153073.1">
    <property type="nucleotide sequence ID" value="NZ_VNIM01000059.1"/>
</dbReference>
<feature type="signal peptide" evidence="1">
    <location>
        <begin position="1"/>
        <end position="20"/>
    </location>
</feature>
<dbReference type="EMBL" id="VNIM01000059">
    <property type="protein sequence ID" value="TVV72682.1"/>
    <property type="molecule type" value="Genomic_DNA"/>
</dbReference>
<dbReference type="InterPro" id="IPR006860">
    <property type="entry name" value="FecR"/>
</dbReference>
<comment type="caution">
    <text evidence="3">The sequence shown here is derived from an EMBL/GenBank/DDBJ whole genome shotgun (WGS) entry which is preliminary data.</text>
</comment>
<keyword evidence="4" id="KW-1185">Reference proteome</keyword>
<sequence length="142" mass="15151">MRRLLVFALLATIASSPAFAEIGRIKRVMGAAVVERGTARLPATVGGTVEQGDVVATGKDGRVSITFSDNTRFSAGPGSRIALSEYRFDDTTRKGAFVTRVDRGSLAIVSGQIAHESRDAMKVRTPTSLLGVRGTRFVVNVR</sequence>
<accession>A0A558R039</accession>
<evidence type="ECO:0000256" key="1">
    <source>
        <dbReference type="SAM" id="SignalP"/>
    </source>
</evidence>
<organism evidence="3 4">
    <name type="scientific">Alterirhizorhabdus solaris</name>
    <dbReference type="NCBI Taxonomy" id="2529389"/>
    <lineage>
        <taxon>Bacteria</taxon>
        <taxon>Pseudomonadati</taxon>
        <taxon>Pseudomonadota</taxon>
        <taxon>Alphaproteobacteria</taxon>
        <taxon>Sphingomonadales</taxon>
        <taxon>Rhizorhabdaceae</taxon>
        <taxon>Alterirhizorhabdus</taxon>
    </lineage>
</organism>
<feature type="chain" id="PRO_5021879774" description="FecR protein domain-containing protein" evidence="1">
    <location>
        <begin position="21"/>
        <end position="142"/>
    </location>
</feature>
<dbReference type="PANTHER" id="PTHR38731">
    <property type="entry name" value="LIPL45-RELATED LIPOPROTEIN-RELATED"/>
    <property type="match status" value="1"/>
</dbReference>
<dbReference type="Gene3D" id="2.60.120.1440">
    <property type="match status" value="1"/>
</dbReference>
<gene>
    <name evidence="3" type="ORF">FOY91_13880</name>
</gene>
<protein>
    <recommendedName>
        <fullName evidence="2">FecR protein domain-containing protein</fullName>
    </recommendedName>
</protein>
<dbReference type="OrthoDB" id="6038785at2"/>
<proteinExistence type="predicted"/>
<dbReference type="AlphaFoldDB" id="A0A558R039"/>